<protein>
    <submittedName>
        <fullName evidence="1">DNA topoisomerase IA</fullName>
    </submittedName>
</protein>
<reference evidence="1" key="1">
    <citation type="submission" date="2020-08" db="EMBL/GenBank/DDBJ databases">
        <title>Plant associated metagenomes--Microbial community diversity and host control of community assembly across model and emerging plant ecological genomics systems.</title>
        <authorList>
            <person name="Dangl J."/>
        </authorList>
    </citation>
    <scope>NUCLEOTIDE SEQUENCE</scope>
    <source>
        <strain evidence="1">KD5</strain>
    </source>
</reference>
<organism evidence="1 2">
    <name type="scientific">Pseudomonas umsongensis</name>
    <dbReference type="NCBI Taxonomy" id="198618"/>
    <lineage>
        <taxon>Bacteria</taxon>
        <taxon>Pseudomonadati</taxon>
        <taxon>Pseudomonadota</taxon>
        <taxon>Gammaproteobacteria</taxon>
        <taxon>Pseudomonadales</taxon>
        <taxon>Pseudomonadaceae</taxon>
        <taxon>Pseudomonas</taxon>
    </lineage>
</organism>
<comment type="caution">
    <text evidence="1">The sequence shown here is derived from an EMBL/GenBank/DDBJ whole genome shotgun (WGS) entry which is preliminary data.</text>
</comment>
<gene>
    <name evidence="1" type="ORF">FHR69_004886</name>
</gene>
<dbReference type="EMBL" id="JACHVR010000004">
    <property type="protein sequence ID" value="MBB2888901.1"/>
    <property type="molecule type" value="Genomic_DNA"/>
</dbReference>
<proteinExistence type="predicted"/>
<sequence length="82" mass="9179">MLTGIGFIYTTVGPFISTSDATEDSPSKHYAQALKDDASAYLATDGDHDGSVLESEWRKYLEQYPHQPSKEEFARMVLATYQ</sequence>
<keyword evidence="2" id="KW-1185">Reference proteome</keyword>
<dbReference type="Proteomes" id="UP000589818">
    <property type="component" value="Unassembled WGS sequence"/>
</dbReference>
<evidence type="ECO:0000313" key="1">
    <source>
        <dbReference type="EMBL" id="MBB2888901.1"/>
    </source>
</evidence>
<name>A0ACC5MJN7_9PSED</name>
<evidence type="ECO:0000313" key="2">
    <source>
        <dbReference type="Proteomes" id="UP000589818"/>
    </source>
</evidence>
<accession>A0ACC5MJN7</accession>